<dbReference type="Pfam" id="PF07155">
    <property type="entry name" value="ECF-ribofla_trS"/>
    <property type="match status" value="1"/>
</dbReference>
<name>A0AA43ZRH2_9LACT</name>
<dbReference type="EMBL" id="JAUNQW010000005">
    <property type="protein sequence ID" value="MDO5457080.1"/>
    <property type="molecule type" value="Genomic_DNA"/>
</dbReference>
<proteinExistence type="predicted"/>
<feature type="transmembrane region" description="Helical" evidence="3">
    <location>
        <begin position="127"/>
        <end position="148"/>
    </location>
</feature>
<feature type="transmembrane region" description="Helical" evidence="3">
    <location>
        <begin position="69"/>
        <end position="87"/>
    </location>
</feature>
<evidence type="ECO:0000256" key="3">
    <source>
        <dbReference type="SAM" id="Phobius"/>
    </source>
</evidence>
<evidence type="ECO:0000313" key="5">
    <source>
        <dbReference type="Proteomes" id="UP001171751"/>
    </source>
</evidence>
<feature type="transmembrane region" description="Helical" evidence="3">
    <location>
        <begin position="38"/>
        <end position="63"/>
    </location>
</feature>
<reference evidence="4" key="1">
    <citation type="submission" date="2023-07" db="EMBL/GenBank/DDBJ databases">
        <title>Between Cages and Wild: Unraveling the Impact of Captivity on Animal Microbiomes and Antimicrobial Resistance.</title>
        <authorList>
            <person name="Schmartz G.P."/>
            <person name="Rehner J."/>
            <person name="Schuff M.J."/>
            <person name="Becker S.L."/>
            <person name="Kravczyk M."/>
            <person name="Gurevich A."/>
            <person name="Francke R."/>
            <person name="Mueller R."/>
            <person name="Keller V."/>
            <person name="Keller A."/>
        </authorList>
    </citation>
    <scope>NUCLEOTIDE SEQUENCE</scope>
    <source>
        <strain evidence="4">S39M_St_73</strain>
    </source>
</reference>
<sequence>MTKKYVTYAMMTALTLAISMWVIIPIPGSNGFVSLIDAGIFTSALLFGPAGGFFVGALSGGLIDVISGYFQWTLFSFIIHGAQGWMAGKFSNQPIWGRITGLIFASVIMVLGYFLASWFMYGLPVALAAIPGDLIQTLVGAVIALPLSQILRSILPPRILNS</sequence>
<evidence type="ECO:0000256" key="2">
    <source>
        <dbReference type="ARBA" id="ARBA00022989"/>
    </source>
</evidence>
<keyword evidence="3" id="KW-0472">Membrane</keyword>
<comment type="caution">
    <text evidence="4">The sequence shown here is derived from an EMBL/GenBank/DDBJ whole genome shotgun (WGS) entry which is preliminary data.</text>
</comment>
<feature type="transmembrane region" description="Helical" evidence="3">
    <location>
        <begin position="6"/>
        <end position="26"/>
    </location>
</feature>
<gene>
    <name evidence="4" type="ORF">Q4F26_01915</name>
</gene>
<organism evidence="4 5">
    <name type="scientific">Atopococcus tabaci</name>
    <dbReference type="NCBI Taxonomy" id="269774"/>
    <lineage>
        <taxon>Bacteria</taxon>
        <taxon>Bacillati</taxon>
        <taxon>Bacillota</taxon>
        <taxon>Bacilli</taxon>
        <taxon>Lactobacillales</taxon>
        <taxon>Carnobacteriaceae</taxon>
        <taxon>Atopococcus</taxon>
    </lineage>
</organism>
<accession>A0AA43ZRH2</accession>
<keyword evidence="2 3" id="KW-1133">Transmembrane helix</keyword>
<evidence type="ECO:0000313" key="4">
    <source>
        <dbReference type="EMBL" id="MDO5457080.1"/>
    </source>
</evidence>
<dbReference type="Proteomes" id="UP001171751">
    <property type="component" value="Unassembled WGS sequence"/>
</dbReference>
<keyword evidence="5" id="KW-1185">Reference proteome</keyword>
<keyword evidence="1 3" id="KW-0812">Transmembrane</keyword>
<dbReference type="PANTHER" id="PTHR37815:SF3">
    <property type="entry name" value="UPF0397 PROTEIN SPR0429"/>
    <property type="match status" value="1"/>
</dbReference>
<dbReference type="AlphaFoldDB" id="A0AA43ZRH2"/>
<protein>
    <submittedName>
        <fullName evidence="4">ECF transporter S component</fullName>
    </submittedName>
</protein>
<feature type="transmembrane region" description="Helical" evidence="3">
    <location>
        <begin position="99"/>
        <end position="121"/>
    </location>
</feature>
<dbReference type="GO" id="GO:0016020">
    <property type="term" value="C:membrane"/>
    <property type="evidence" value="ECO:0007669"/>
    <property type="project" value="InterPro"/>
</dbReference>
<evidence type="ECO:0000256" key="1">
    <source>
        <dbReference type="ARBA" id="ARBA00022692"/>
    </source>
</evidence>
<dbReference type="InterPro" id="IPR009825">
    <property type="entry name" value="ECF_substrate-spec-like"/>
</dbReference>
<dbReference type="Gene3D" id="1.10.1760.20">
    <property type="match status" value="1"/>
</dbReference>
<dbReference type="PANTHER" id="PTHR37815">
    <property type="entry name" value="UPF0397 PROTEIN BC_2624-RELATED"/>
    <property type="match status" value="1"/>
</dbReference>